<feature type="transmembrane region" description="Helical" evidence="1">
    <location>
        <begin position="258"/>
        <end position="279"/>
    </location>
</feature>
<evidence type="ECO:0000256" key="1">
    <source>
        <dbReference type="SAM" id="Phobius"/>
    </source>
</evidence>
<evidence type="ECO:0000313" key="3">
    <source>
        <dbReference type="EMBL" id="MEI5983976.1"/>
    </source>
</evidence>
<proteinExistence type="predicted"/>
<dbReference type="RefSeq" id="WP_336557254.1">
    <property type="nucleotide sequence ID" value="NZ_JAYLLN010000005.1"/>
</dbReference>
<feature type="transmembrane region" description="Helical" evidence="1">
    <location>
        <begin position="41"/>
        <end position="63"/>
    </location>
</feature>
<dbReference type="EMBL" id="JAYLLN010000005">
    <property type="protein sequence ID" value="MEI5983976.1"/>
    <property type="molecule type" value="Genomic_DNA"/>
</dbReference>
<organism evidence="3 4">
    <name type="scientific">Sphingobacterium tenebrionis</name>
    <dbReference type="NCBI Taxonomy" id="3111775"/>
    <lineage>
        <taxon>Bacteria</taxon>
        <taxon>Pseudomonadati</taxon>
        <taxon>Bacteroidota</taxon>
        <taxon>Sphingobacteriia</taxon>
        <taxon>Sphingobacteriales</taxon>
        <taxon>Sphingobacteriaceae</taxon>
        <taxon>Sphingobacterium</taxon>
    </lineage>
</organism>
<feature type="transmembrane region" description="Helical" evidence="1">
    <location>
        <begin position="233"/>
        <end position="251"/>
    </location>
</feature>
<feature type="transmembrane region" description="Helical" evidence="1">
    <location>
        <begin position="148"/>
        <end position="167"/>
    </location>
</feature>
<feature type="domain" description="DUF2157" evidence="2">
    <location>
        <begin position="15"/>
        <end position="148"/>
    </location>
</feature>
<keyword evidence="1" id="KW-1133">Transmembrane helix</keyword>
<accession>A0ABU8I3F2</accession>
<feature type="transmembrane region" description="Helical" evidence="1">
    <location>
        <begin position="285"/>
        <end position="305"/>
    </location>
</feature>
<reference evidence="3 4" key="1">
    <citation type="submission" date="2024-01" db="EMBL/GenBank/DDBJ databases">
        <title>Sphingobacterium tenebrionis sp. nov., a novel endophyte isolated from tenebrio molitor intestines.</title>
        <authorList>
            <person name="Zhang C."/>
        </authorList>
    </citation>
    <scope>NUCLEOTIDE SEQUENCE [LARGE SCALE GENOMIC DNA]</scope>
    <source>
        <strain evidence="3 4">PU5-4</strain>
    </source>
</reference>
<keyword evidence="1" id="KW-0472">Membrane</keyword>
<feature type="transmembrane region" description="Helical" evidence="1">
    <location>
        <begin position="69"/>
        <end position="87"/>
    </location>
</feature>
<dbReference type="Pfam" id="PF09925">
    <property type="entry name" value="DUF2157"/>
    <property type="match status" value="1"/>
</dbReference>
<gene>
    <name evidence="3" type="ORF">VJ786_03575</name>
</gene>
<feature type="transmembrane region" description="Helical" evidence="1">
    <location>
        <begin position="173"/>
        <end position="193"/>
    </location>
</feature>
<feature type="transmembrane region" description="Helical" evidence="1">
    <location>
        <begin position="99"/>
        <end position="118"/>
    </location>
</feature>
<feature type="transmembrane region" description="Helical" evidence="1">
    <location>
        <begin position="205"/>
        <end position="227"/>
    </location>
</feature>
<dbReference type="Proteomes" id="UP001363035">
    <property type="component" value="Unassembled WGS sequence"/>
</dbReference>
<evidence type="ECO:0000313" key="4">
    <source>
        <dbReference type="Proteomes" id="UP001363035"/>
    </source>
</evidence>
<keyword evidence="1" id="KW-0812">Transmembrane</keyword>
<comment type="caution">
    <text evidence="3">The sequence shown here is derived from an EMBL/GenBank/DDBJ whole genome shotgun (WGS) entry which is preliminary data.</text>
</comment>
<protein>
    <submittedName>
        <fullName evidence="3">DUF2157 domain-containing protein</fullName>
    </submittedName>
</protein>
<sequence length="315" mass="36178">MERKDIHIIARNSDITQESIQKALQEKVFQPKNHWDDFFRISMMVLGIGFFVIGLIFFFAYNWQDLHKFAKIGIIEGLIILLIIAYFRLRLEPLFKQIILSGSALLVGALFAVFGQVYQTGANAYDFFLAWTLFIALWTFVSKFPPLWIIFIALINISFILYVVQVANHWSWLYTYGVLTLFNGMVCMIAILLNLTGKWEKIPAYFIQLTGLASIAMATIGICLGIYKSYDPNFYILLGLTAYLYGFGIYHGVKHYNLFFLTTIPFSLIIMISASLLKASETEEMVFVIGLFIIVSVTLLVRALLSFQRKHRYAK</sequence>
<name>A0ABU8I3F2_9SPHI</name>
<evidence type="ECO:0000259" key="2">
    <source>
        <dbReference type="Pfam" id="PF09925"/>
    </source>
</evidence>
<keyword evidence="4" id="KW-1185">Reference proteome</keyword>
<dbReference type="InterPro" id="IPR018677">
    <property type="entry name" value="DUF2157"/>
</dbReference>